<name>A0A1G2F1I9_9BACT</name>
<dbReference type="InterPro" id="IPR007833">
    <property type="entry name" value="Capsule_polysaccharide_synth"/>
</dbReference>
<accession>A0A1G2F1I9</accession>
<dbReference type="STRING" id="1801725.A3J00_02290"/>
<protein>
    <recommendedName>
        <fullName evidence="3">Capsule polysaccharide biosynthesis protein</fullName>
    </recommendedName>
</protein>
<evidence type="ECO:0000313" key="2">
    <source>
        <dbReference type="Proteomes" id="UP000178428"/>
    </source>
</evidence>
<dbReference type="AlphaFoldDB" id="A0A1G2F1I9"/>
<dbReference type="EMBL" id="MHMR01000005">
    <property type="protein sequence ID" value="OGZ31431.1"/>
    <property type="molecule type" value="Genomic_DNA"/>
</dbReference>
<gene>
    <name evidence="1" type="ORF">A3J00_02290</name>
</gene>
<proteinExistence type="predicted"/>
<comment type="caution">
    <text evidence="1">The sequence shown here is derived from an EMBL/GenBank/DDBJ whole genome shotgun (WGS) entry which is preliminary data.</text>
</comment>
<evidence type="ECO:0008006" key="3">
    <source>
        <dbReference type="Google" id="ProtNLM"/>
    </source>
</evidence>
<dbReference type="GO" id="GO:0015774">
    <property type="term" value="P:polysaccharide transport"/>
    <property type="evidence" value="ECO:0007669"/>
    <property type="project" value="InterPro"/>
</dbReference>
<dbReference type="Proteomes" id="UP000178428">
    <property type="component" value="Unassembled WGS sequence"/>
</dbReference>
<sequence>MRLFLIWTGMDLARELIPRLRAQSHEVAYWVGLKGGGEEKFPEVIFHDHYDAWDGKPAPALASEKFDPPSADLIGRFHKTESLILTMMNKHFDWMGSDERKHLYYHMLSYWSGALKKLKPDAVIFSYIPHTVYDYLLFELARSENIKTVMLQNTMPITGRMLIYDDFREGSAELKNQMEKNKNRKSSPEDLTGNTREFYESRIKTGQDAAPQYLKESRKRFSFFNRVLLKSNAVFTSFKNGDFAERMFTRAIKLLKENIREEYNRVSTEPDFSQKYIYAPLHYQPECTSSPLGDVFVDQILMIKTLSASLPEGWIIYVKEHPSQWFKRGLNYGSVRYRGYYDQLSRIQNVRLVPVTADSHLLTQSAKAVATISGVAGSEAILRGKPAVVFGYPWYRDCRGVFKVDGADACRDALKKIENGFSVNGQSVINFLKSVDEVGIRAYIDMYGQRTSGVNEDESVSNISGAILKSLEKN</sequence>
<reference evidence="1 2" key="1">
    <citation type="journal article" date="2016" name="Nat. Commun.">
        <title>Thousands of microbial genomes shed light on interconnected biogeochemical processes in an aquifer system.</title>
        <authorList>
            <person name="Anantharaman K."/>
            <person name="Brown C.T."/>
            <person name="Hug L.A."/>
            <person name="Sharon I."/>
            <person name="Castelle C.J."/>
            <person name="Probst A.J."/>
            <person name="Thomas B.C."/>
            <person name="Singh A."/>
            <person name="Wilkins M.J."/>
            <person name="Karaoz U."/>
            <person name="Brodie E.L."/>
            <person name="Williams K.H."/>
            <person name="Hubbard S.S."/>
            <person name="Banfield J.F."/>
        </authorList>
    </citation>
    <scope>NUCLEOTIDE SEQUENCE [LARGE SCALE GENOMIC DNA]</scope>
</reference>
<evidence type="ECO:0000313" key="1">
    <source>
        <dbReference type="EMBL" id="OGZ31431.1"/>
    </source>
</evidence>
<dbReference type="GO" id="GO:0000271">
    <property type="term" value="P:polysaccharide biosynthetic process"/>
    <property type="evidence" value="ECO:0007669"/>
    <property type="project" value="InterPro"/>
</dbReference>
<organism evidence="1 2">
    <name type="scientific">Candidatus Niyogibacteria bacterium RIFCSPLOWO2_02_FULL_45_13</name>
    <dbReference type="NCBI Taxonomy" id="1801725"/>
    <lineage>
        <taxon>Bacteria</taxon>
        <taxon>Candidatus Niyogiibacteriota</taxon>
    </lineage>
</organism>
<dbReference type="Pfam" id="PF05159">
    <property type="entry name" value="Capsule_synth"/>
    <property type="match status" value="1"/>
</dbReference>